<keyword evidence="6" id="KW-1185">Reference proteome</keyword>
<dbReference type="InterPro" id="IPR052178">
    <property type="entry name" value="Sec_Metab_Biosynth_SDR"/>
</dbReference>
<reference evidence="5 6" key="1">
    <citation type="submission" date="2017-10" db="EMBL/GenBank/DDBJ databases">
        <title>Comparative genomics in systemic dimorphic fungi from Ajellomycetaceae.</title>
        <authorList>
            <person name="Munoz J.F."/>
            <person name="Mcewen J.G."/>
            <person name="Clay O.K."/>
            <person name="Cuomo C.A."/>
        </authorList>
    </citation>
    <scope>NUCLEOTIDE SEQUENCE [LARGE SCALE GENOMIC DNA]</scope>
    <source>
        <strain evidence="5 6">UAMH5409</strain>
    </source>
</reference>
<keyword evidence="2" id="KW-0521">NADP</keyword>
<dbReference type="PANTHER" id="PTHR43618">
    <property type="entry name" value="7-ALPHA-HYDROXYSTEROID DEHYDROGENASE"/>
    <property type="match status" value="1"/>
</dbReference>
<dbReference type="PANTHER" id="PTHR43618:SF8">
    <property type="entry name" value="7ALPHA-HYDROXYSTEROID DEHYDROGENASE"/>
    <property type="match status" value="1"/>
</dbReference>
<accession>A0A2B7XX14</accession>
<name>A0A2B7XX14_9EURO</name>
<organism evidence="5 6">
    <name type="scientific">Helicocarpus griseus UAMH5409</name>
    <dbReference type="NCBI Taxonomy" id="1447875"/>
    <lineage>
        <taxon>Eukaryota</taxon>
        <taxon>Fungi</taxon>
        <taxon>Dikarya</taxon>
        <taxon>Ascomycota</taxon>
        <taxon>Pezizomycotina</taxon>
        <taxon>Eurotiomycetes</taxon>
        <taxon>Eurotiomycetidae</taxon>
        <taxon>Onygenales</taxon>
        <taxon>Ajellomycetaceae</taxon>
        <taxon>Helicocarpus</taxon>
    </lineage>
</organism>
<comment type="caution">
    <text evidence="5">The sequence shown here is derived from an EMBL/GenBank/DDBJ whole genome shotgun (WGS) entry which is preliminary data.</text>
</comment>
<dbReference type="SUPFAM" id="SSF51735">
    <property type="entry name" value="NAD(P)-binding Rossmann-fold domains"/>
    <property type="match status" value="1"/>
</dbReference>
<keyword evidence="3" id="KW-0560">Oxidoreductase</keyword>
<gene>
    <name evidence="5" type="ORF">AJ79_03727</name>
</gene>
<dbReference type="AlphaFoldDB" id="A0A2B7XX14"/>
<evidence type="ECO:0000256" key="1">
    <source>
        <dbReference type="ARBA" id="ARBA00006484"/>
    </source>
</evidence>
<dbReference type="Pfam" id="PF00106">
    <property type="entry name" value="adh_short"/>
    <property type="match status" value="1"/>
</dbReference>
<evidence type="ECO:0008006" key="7">
    <source>
        <dbReference type="Google" id="ProtNLM"/>
    </source>
</evidence>
<dbReference type="InterPro" id="IPR002347">
    <property type="entry name" value="SDR_fam"/>
</dbReference>
<evidence type="ECO:0000313" key="5">
    <source>
        <dbReference type="EMBL" id="PGH13311.1"/>
    </source>
</evidence>
<dbReference type="Proteomes" id="UP000223968">
    <property type="component" value="Unassembled WGS sequence"/>
</dbReference>
<evidence type="ECO:0000256" key="4">
    <source>
        <dbReference type="SAM" id="MobiDB-lite"/>
    </source>
</evidence>
<dbReference type="OrthoDB" id="1933717at2759"/>
<evidence type="ECO:0000256" key="3">
    <source>
        <dbReference type="ARBA" id="ARBA00023002"/>
    </source>
</evidence>
<dbReference type="InterPro" id="IPR036291">
    <property type="entry name" value="NAD(P)-bd_dom_sf"/>
</dbReference>
<comment type="similarity">
    <text evidence="1">Belongs to the short-chain dehydrogenases/reductases (SDR) family.</text>
</comment>
<dbReference type="GO" id="GO:0016491">
    <property type="term" value="F:oxidoreductase activity"/>
    <property type="evidence" value="ECO:0007669"/>
    <property type="project" value="UniProtKB-KW"/>
</dbReference>
<sequence>MSSFSTKTTHKTPYPALSPTLPQHSQAGQTVVITGGGSGIGFAITRAFVQAGAAKIIILGRRAGVLSEAIAKLQKEVPNFKGELQAVPCDISDAASVTAFWDGLEKAKTAVDVLVLNAAIVGYMGDIAATGNSNVWAAYESNVQANLRFAQLFFGNVDAVPNGRKKALIEISTIQVRDYSMPHMVAYGATKTAFTTLFQRIATQVPVEKVQMVSIDPGFIPTPGSLNALGGGHNIDSSLWDDVNLAGQFVVWATTPAATAFHGRFVEAHWDIEELQSAEVKERLANESKLLLLGVNGI</sequence>
<evidence type="ECO:0000313" key="6">
    <source>
        <dbReference type="Proteomes" id="UP000223968"/>
    </source>
</evidence>
<feature type="region of interest" description="Disordered" evidence="4">
    <location>
        <begin position="1"/>
        <end position="22"/>
    </location>
</feature>
<dbReference type="EMBL" id="PDNB01000047">
    <property type="protein sequence ID" value="PGH13311.1"/>
    <property type="molecule type" value="Genomic_DNA"/>
</dbReference>
<evidence type="ECO:0000256" key="2">
    <source>
        <dbReference type="ARBA" id="ARBA00022857"/>
    </source>
</evidence>
<dbReference type="PRINTS" id="PR00081">
    <property type="entry name" value="GDHRDH"/>
</dbReference>
<dbReference type="STRING" id="1447875.A0A2B7XX14"/>
<dbReference type="CDD" id="cd05233">
    <property type="entry name" value="SDR_c"/>
    <property type="match status" value="1"/>
</dbReference>
<dbReference type="Gene3D" id="3.40.50.720">
    <property type="entry name" value="NAD(P)-binding Rossmann-like Domain"/>
    <property type="match status" value="1"/>
</dbReference>
<protein>
    <recommendedName>
        <fullName evidence="7">Oxidoreductase</fullName>
    </recommendedName>
</protein>
<proteinExistence type="inferred from homology"/>